<dbReference type="GO" id="GO:0005524">
    <property type="term" value="F:ATP binding"/>
    <property type="evidence" value="ECO:0007669"/>
    <property type="project" value="UniProtKB-KW"/>
</dbReference>
<comment type="caution">
    <text evidence="5">The sequence shown here is derived from an EMBL/GenBank/DDBJ whole genome shotgun (WGS) entry which is preliminary data.</text>
</comment>
<organism evidence="5">
    <name type="scientific">candidate division WOR-3 bacterium</name>
    <dbReference type="NCBI Taxonomy" id="2052148"/>
    <lineage>
        <taxon>Bacteria</taxon>
        <taxon>Bacteria division WOR-3</taxon>
    </lineage>
</organism>
<proteinExistence type="inferred from homology"/>
<comment type="similarity">
    <text evidence="1">Belongs to the GSP E family.</text>
</comment>
<name>A0A7C0VA06_UNCW3</name>
<sequence length="179" mass="20006">QDPDIIMVGEIRDKETAEIAIRAALTGHLVLSTLHTNDTASSITRLVDMGIPSYLLASSIILVEAQRLVRRICEHCKKPYKPSEDELLFFGLSPDHDLTFYRGEGCLDCGNTGYKGRTGVFEVLPITLTIRRMIVEGRTSDEIMEQARKEGMKTLREDGLEKVKQGITSVDEVIRVTVQ</sequence>
<dbReference type="GO" id="GO:0016887">
    <property type="term" value="F:ATP hydrolysis activity"/>
    <property type="evidence" value="ECO:0007669"/>
    <property type="project" value="TreeGrafter"/>
</dbReference>
<evidence type="ECO:0000259" key="4">
    <source>
        <dbReference type="Pfam" id="PF00437"/>
    </source>
</evidence>
<reference evidence="5" key="1">
    <citation type="journal article" date="2020" name="mSystems">
        <title>Genome- and Community-Level Interaction Insights into Carbon Utilization and Element Cycling Functions of Hydrothermarchaeota in Hydrothermal Sediment.</title>
        <authorList>
            <person name="Zhou Z."/>
            <person name="Liu Y."/>
            <person name="Xu W."/>
            <person name="Pan J."/>
            <person name="Luo Z.H."/>
            <person name="Li M."/>
        </authorList>
    </citation>
    <scope>NUCLEOTIDE SEQUENCE [LARGE SCALE GENOMIC DNA]</scope>
    <source>
        <strain evidence="5">HyVt-102</strain>
    </source>
</reference>
<dbReference type="GO" id="GO:0005886">
    <property type="term" value="C:plasma membrane"/>
    <property type="evidence" value="ECO:0007669"/>
    <property type="project" value="TreeGrafter"/>
</dbReference>
<gene>
    <name evidence="5" type="ORF">ENF18_00395</name>
</gene>
<dbReference type="Proteomes" id="UP000885847">
    <property type="component" value="Unassembled WGS sequence"/>
</dbReference>
<dbReference type="EMBL" id="DQWE01000019">
    <property type="protein sequence ID" value="HDI82233.1"/>
    <property type="molecule type" value="Genomic_DNA"/>
</dbReference>
<keyword evidence="2" id="KW-0547">Nucleotide-binding</keyword>
<dbReference type="InterPro" id="IPR027417">
    <property type="entry name" value="P-loop_NTPase"/>
</dbReference>
<dbReference type="AlphaFoldDB" id="A0A7C0VA06"/>
<dbReference type="Gene3D" id="3.40.50.300">
    <property type="entry name" value="P-loop containing nucleotide triphosphate hydrolases"/>
    <property type="match status" value="1"/>
</dbReference>
<protein>
    <submittedName>
        <fullName evidence="5">Type II secretion system protein GspE</fullName>
    </submittedName>
</protein>
<evidence type="ECO:0000256" key="2">
    <source>
        <dbReference type="ARBA" id="ARBA00022741"/>
    </source>
</evidence>
<evidence type="ECO:0000256" key="1">
    <source>
        <dbReference type="ARBA" id="ARBA00006611"/>
    </source>
</evidence>
<accession>A0A7C0VA06</accession>
<dbReference type="Pfam" id="PF00437">
    <property type="entry name" value="T2SSE"/>
    <property type="match status" value="1"/>
</dbReference>
<feature type="non-terminal residue" evidence="5">
    <location>
        <position position="1"/>
    </location>
</feature>
<dbReference type="InterPro" id="IPR001482">
    <property type="entry name" value="T2SS/T4SS_dom"/>
</dbReference>
<feature type="domain" description="Bacterial type II secretion system protein E" evidence="4">
    <location>
        <begin position="1"/>
        <end position="175"/>
    </location>
</feature>
<evidence type="ECO:0000256" key="3">
    <source>
        <dbReference type="ARBA" id="ARBA00022840"/>
    </source>
</evidence>
<keyword evidence="3" id="KW-0067">ATP-binding</keyword>
<dbReference type="PANTHER" id="PTHR30258:SF3">
    <property type="entry name" value="SLL1921 PROTEIN"/>
    <property type="match status" value="1"/>
</dbReference>
<dbReference type="SUPFAM" id="SSF52540">
    <property type="entry name" value="P-loop containing nucleoside triphosphate hydrolases"/>
    <property type="match status" value="1"/>
</dbReference>
<evidence type="ECO:0000313" key="5">
    <source>
        <dbReference type="EMBL" id="HDI82233.1"/>
    </source>
</evidence>
<dbReference type="PANTHER" id="PTHR30258">
    <property type="entry name" value="TYPE II SECRETION SYSTEM PROTEIN GSPE-RELATED"/>
    <property type="match status" value="1"/>
</dbReference>